<sequence>MEERARSLEATRKFVEMRRLEWNEAVDARNKMIYFARKEGMPVTVIARLLGLAPGSVTVILRNLRGVEAEEAQA</sequence>
<name>A0A1X0DYP6_9MYCO</name>
<organism evidence="1 2">
    <name type="scientific">Mycolicibacter kumamotonensis</name>
    <dbReference type="NCBI Taxonomy" id="354243"/>
    <lineage>
        <taxon>Bacteria</taxon>
        <taxon>Bacillati</taxon>
        <taxon>Actinomycetota</taxon>
        <taxon>Actinomycetes</taxon>
        <taxon>Mycobacteriales</taxon>
        <taxon>Mycobacteriaceae</taxon>
        <taxon>Mycolicibacter</taxon>
    </lineage>
</organism>
<comment type="caution">
    <text evidence="1">The sequence shown here is derived from an EMBL/GenBank/DDBJ whole genome shotgun (WGS) entry which is preliminary data.</text>
</comment>
<proteinExistence type="predicted"/>
<evidence type="ECO:0000313" key="2">
    <source>
        <dbReference type="Proteomes" id="UP000192713"/>
    </source>
</evidence>
<protein>
    <recommendedName>
        <fullName evidence="3">Sigma-70 family RNA polymerase sigma factor</fullName>
    </recommendedName>
</protein>
<dbReference type="EMBL" id="MVHU01000030">
    <property type="protein sequence ID" value="ORA77594.1"/>
    <property type="molecule type" value="Genomic_DNA"/>
</dbReference>
<gene>
    <name evidence="1" type="ORF">BST28_17480</name>
</gene>
<accession>A0A1X0DYP6</accession>
<evidence type="ECO:0008006" key="3">
    <source>
        <dbReference type="Google" id="ProtNLM"/>
    </source>
</evidence>
<reference evidence="1 2" key="1">
    <citation type="submission" date="2017-02" db="EMBL/GenBank/DDBJ databases">
        <title>The new phylogeny of genus Mycobacterium.</title>
        <authorList>
            <person name="Tortoli E."/>
            <person name="Trovato A."/>
            <person name="Cirillo D.M."/>
        </authorList>
    </citation>
    <scope>NUCLEOTIDE SEQUENCE [LARGE SCALE GENOMIC DNA]</scope>
    <source>
        <strain evidence="1 2">DSM 45093</strain>
    </source>
</reference>
<evidence type="ECO:0000313" key="1">
    <source>
        <dbReference type="EMBL" id="ORA77594.1"/>
    </source>
</evidence>
<dbReference type="AlphaFoldDB" id="A0A1X0DYP6"/>
<dbReference type="Proteomes" id="UP000192713">
    <property type="component" value="Unassembled WGS sequence"/>
</dbReference>